<gene>
    <name evidence="2" type="ORF">M406DRAFT_76192</name>
</gene>
<feature type="region of interest" description="Disordered" evidence="1">
    <location>
        <begin position="315"/>
        <end position="395"/>
    </location>
</feature>
<feature type="region of interest" description="Disordered" evidence="1">
    <location>
        <begin position="16"/>
        <end position="36"/>
    </location>
</feature>
<dbReference type="Proteomes" id="UP000803844">
    <property type="component" value="Unassembled WGS sequence"/>
</dbReference>
<evidence type="ECO:0000313" key="2">
    <source>
        <dbReference type="EMBL" id="KAF3762119.1"/>
    </source>
</evidence>
<accession>A0A9P4XW90</accession>
<dbReference type="EMBL" id="MU032350">
    <property type="protein sequence ID" value="KAF3762119.1"/>
    <property type="molecule type" value="Genomic_DNA"/>
</dbReference>
<dbReference type="RefSeq" id="XP_040773098.1">
    <property type="nucleotide sequence ID" value="XM_040925938.1"/>
</dbReference>
<dbReference type="GeneID" id="63843067"/>
<feature type="compositionally biased region" description="Polar residues" evidence="1">
    <location>
        <begin position="20"/>
        <end position="36"/>
    </location>
</feature>
<dbReference type="AlphaFoldDB" id="A0A9P4XW90"/>
<feature type="compositionally biased region" description="Basic and acidic residues" evidence="1">
    <location>
        <begin position="327"/>
        <end position="341"/>
    </location>
</feature>
<sequence>MESAAKPTDALLASEHRMQTRSQTRGQQAPQTTSSAENSGDITYLFIFANMKSIGSREYLTTGTDHVVLTASVFDFAQHRMEQEAAAVSPGPLRARQLLRLLADAQPENRELRNLVRQALERIGGGGPDLQRIKALAGKNLAQDATSYDSEAQQAHDLVIQSRSEGKATHRPWPRFFEQWTEAKCAMWMTRYMQKWLREIIWDEERVADEMGGKKGEETSPISCRTISAQETQAQRPVVAAPKVTATTMFTGRLDTEADNNLATHYSQSKADLTLGEEQVGAAKTAIFTLPASTSVHMQQLKALPVRPFADSVREQLESDIDQGSAKSKDMANSETKEKRVQLGPHSGNPSEPQQNDLGQHSPERWSLEPQSQHRATWQPDYFEPKGPRSDTRDRRVGFLLTSAADGSEGYRYAYIERFWEKRRRVLVAINFSNLTPQEQREALAGISVDGVCNENLLAEAQRYSGWLGVVRHPDDDNPVPGWIRDAEQYRARRLGLPEPQYPKRVQGSFGMFKRVPAKDKES</sequence>
<organism evidence="2 3">
    <name type="scientific">Cryphonectria parasitica (strain ATCC 38755 / EP155)</name>
    <dbReference type="NCBI Taxonomy" id="660469"/>
    <lineage>
        <taxon>Eukaryota</taxon>
        <taxon>Fungi</taxon>
        <taxon>Dikarya</taxon>
        <taxon>Ascomycota</taxon>
        <taxon>Pezizomycotina</taxon>
        <taxon>Sordariomycetes</taxon>
        <taxon>Sordariomycetidae</taxon>
        <taxon>Diaporthales</taxon>
        <taxon>Cryphonectriaceae</taxon>
        <taxon>Cryphonectria-Endothia species complex</taxon>
        <taxon>Cryphonectria</taxon>
    </lineage>
</organism>
<proteinExistence type="predicted"/>
<feature type="compositionally biased region" description="Polar residues" evidence="1">
    <location>
        <begin position="348"/>
        <end position="359"/>
    </location>
</feature>
<reference evidence="2" key="1">
    <citation type="journal article" date="2020" name="Phytopathology">
        <title>Genome sequence of the chestnut blight fungus Cryphonectria parasitica EP155: A fundamental resource for an archetypical invasive plant pathogen.</title>
        <authorList>
            <person name="Crouch J.A."/>
            <person name="Dawe A."/>
            <person name="Aerts A."/>
            <person name="Barry K."/>
            <person name="Churchill A.C.L."/>
            <person name="Grimwood J."/>
            <person name="Hillman B."/>
            <person name="Milgroom M.G."/>
            <person name="Pangilinan J."/>
            <person name="Smith M."/>
            <person name="Salamov A."/>
            <person name="Schmutz J."/>
            <person name="Yadav J."/>
            <person name="Grigoriev I.V."/>
            <person name="Nuss D."/>
        </authorList>
    </citation>
    <scope>NUCLEOTIDE SEQUENCE</scope>
    <source>
        <strain evidence="2">EP155</strain>
    </source>
</reference>
<keyword evidence="3" id="KW-1185">Reference proteome</keyword>
<evidence type="ECO:0000313" key="3">
    <source>
        <dbReference type="Proteomes" id="UP000803844"/>
    </source>
</evidence>
<name>A0A9P4XW90_CRYP1</name>
<feature type="compositionally biased region" description="Basic and acidic residues" evidence="1">
    <location>
        <begin position="383"/>
        <end position="395"/>
    </location>
</feature>
<evidence type="ECO:0000256" key="1">
    <source>
        <dbReference type="SAM" id="MobiDB-lite"/>
    </source>
</evidence>
<comment type="caution">
    <text evidence="2">The sequence shown here is derived from an EMBL/GenBank/DDBJ whole genome shotgun (WGS) entry which is preliminary data.</text>
</comment>
<protein>
    <submittedName>
        <fullName evidence="2">Uncharacterized protein</fullName>
    </submittedName>
</protein>